<evidence type="ECO:0000313" key="3">
    <source>
        <dbReference type="Proteomes" id="UP001527392"/>
    </source>
</evidence>
<proteinExistence type="predicted"/>
<keyword evidence="3" id="KW-1185">Reference proteome</keyword>
<evidence type="ECO:0000313" key="2">
    <source>
        <dbReference type="EMBL" id="MCZ3781301.1"/>
    </source>
</evidence>
<gene>
    <name evidence="2" type="ORF">L2504_03970</name>
</gene>
<dbReference type="InterPro" id="IPR036597">
    <property type="entry name" value="Fido-like_dom_sf"/>
</dbReference>
<organism evidence="2 3">
    <name type="scientific">Limosilactobacillus vaginalis</name>
    <dbReference type="NCBI Taxonomy" id="1633"/>
    <lineage>
        <taxon>Bacteria</taxon>
        <taxon>Bacillati</taxon>
        <taxon>Bacillota</taxon>
        <taxon>Bacilli</taxon>
        <taxon>Lactobacillales</taxon>
        <taxon>Lactobacillaceae</taxon>
        <taxon>Limosilactobacillus</taxon>
    </lineage>
</organism>
<dbReference type="InterPro" id="IPR003812">
    <property type="entry name" value="Fido"/>
</dbReference>
<dbReference type="Gene3D" id="1.10.3290.10">
    <property type="entry name" value="Fido-like domain"/>
    <property type="match status" value="1"/>
</dbReference>
<dbReference type="EMBL" id="JAKHMS010000006">
    <property type="protein sequence ID" value="MCZ3781301.1"/>
    <property type="molecule type" value="Genomic_DNA"/>
</dbReference>
<evidence type="ECO:0000259" key="1">
    <source>
        <dbReference type="PROSITE" id="PS51459"/>
    </source>
</evidence>
<dbReference type="SUPFAM" id="SSF140931">
    <property type="entry name" value="Fic-like"/>
    <property type="match status" value="1"/>
</dbReference>
<feature type="domain" description="Fido" evidence="1">
    <location>
        <begin position="85"/>
        <end position="214"/>
    </location>
</feature>
<protein>
    <submittedName>
        <fullName evidence="2">Fic family protein</fullName>
    </submittedName>
</protein>
<reference evidence="2 3" key="1">
    <citation type="submission" date="2022-01" db="EMBL/GenBank/DDBJ databases">
        <title>VMRC isolate genome collection.</title>
        <authorList>
            <person name="France M."/>
            <person name="Rutt L."/>
            <person name="Humphrys M."/>
            <person name="Ravel J."/>
        </authorList>
    </citation>
    <scope>NUCLEOTIDE SEQUENCE [LARGE SCALE GENOMIC DNA]</scope>
    <source>
        <strain evidence="2 3">C0030B4</strain>
    </source>
</reference>
<dbReference type="Proteomes" id="UP001527392">
    <property type="component" value="Unassembled WGS sequence"/>
</dbReference>
<dbReference type="PROSITE" id="PS51459">
    <property type="entry name" value="FIDO"/>
    <property type="match status" value="1"/>
</dbReference>
<dbReference type="RefSeq" id="WP_269255741.1">
    <property type="nucleotide sequence ID" value="NZ_JAKHMS010000006.1"/>
</dbReference>
<accession>A0ABT4K6E1</accession>
<name>A0ABT4K6E1_9LACO</name>
<dbReference type="Pfam" id="PF02661">
    <property type="entry name" value="Fic"/>
    <property type="match status" value="1"/>
</dbReference>
<sequence>MTLQDKYHMTANQNKRLAKQNLTRLVYTNSRFEGLTTTLPQTQTIIDGFGVDGVSIDDINTIVQLKRGWQYIINDPEPLTFDKMKSINKIVALHDALEPGEIRTGTSQVILASDDTYTPSIPNEAKEKEYFEELMNKDASTTDKAITLMYHNMRNQIFWDGNKRSATLAANKVMIDGGAGLINVPLDKWGKWNELISVYYRTNEMGKIKEWTYDNGIQGIDLERKRKLILKRKNGLDRE</sequence>
<comment type="caution">
    <text evidence="2">The sequence shown here is derived from an EMBL/GenBank/DDBJ whole genome shotgun (WGS) entry which is preliminary data.</text>
</comment>